<keyword evidence="2" id="KW-1185">Reference proteome</keyword>
<dbReference type="AlphaFoldDB" id="A0A8S1J6F0"/>
<evidence type="ECO:0000313" key="1">
    <source>
        <dbReference type="EMBL" id="CAD7701651.1"/>
    </source>
</evidence>
<name>A0A8S1J6F0_9CHLO</name>
<comment type="caution">
    <text evidence="1">The sequence shown here is derived from an EMBL/GenBank/DDBJ whole genome shotgun (WGS) entry which is preliminary data.</text>
</comment>
<dbReference type="Proteomes" id="UP000708148">
    <property type="component" value="Unassembled WGS sequence"/>
</dbReference>
<gene>
    <name evidence="1" type="ORF">OSTQU699_LOCUS7006</name>
</gene>
<accession>A0A8S1J6F0</accession>
<sequence length="54" mass="5492">MAVAAGLRRALKSCGDAGALRTAYGALVRSLDGSFREGRAGLDVLVLCAEAALK</sequence>
<proteinExistence type="predicted"/>
<feature type="non-terminal residue" evidence="1">
    <location>
        <position position="54"/>
    </location>
</feature>
<organism evidence="1 2">
    <name type="scientific">Ostreobium quekettii</name>
    <dbReference type="NCBI Taxonomy" id="121088"/>
    <lineage>
        <taxon>Eukaryota</taxon>
        <taxon>Viridiplantae</taxon>
        <taxon>Chlorophyta</taxon>
        <taxon>core chlorophytes</taxon>
        <taxon>Ulvophyceae</taxon>
        <taxon>TCBD clade</taxon>
        <taxon>Bryopsidales</taxon>
        <taxon>Ostreobineae</taxon>
        <taxon>Ostreobiaceae</taxon>
        <taxon>Ostreobium</taxon>
    </lineage>
</organism>
<dbReference type="EMBL" id="CAJHUC010001596">
    <property type="protein sequence ID" value="CAD7701651.1"/>
    <property type="molecule type" value="Genomic_DNA"/>
</dbReference>
<reference evidence="1" key="1">
    <citation type="submission" date="2020-12" db="EMBL/GenBank/DDBJ databases">
        <authorList>
            <person name="Iha C."/>
        </authorList>
    </citation>
    <scope>NUCLEOTIDE SEQUENCE</scope>
</reference>
<protein>
    <submittedName>
        <fullName evidence="1">Uncharacterized protein</fullName>
    </submittedName>
</protein>
<evidence type="ECO:0000313" key="2">
    <source>
        <dbReference type="Proteomes" id="UP000708148"/>
    </source>
</evidence>